<dbReference type="GO" id="GO:0005744">
    <property type="term" value="C:TIM23 mitochondrial import inner membrane translocase complex"/>
    <property type="evidence" value="ECO:0007669"/>
    <property type="project" value="UniProtKB-UniRule"/>
</dbReference>
<keyword evidence="1" id="KW-0813">Transport</keyword>
<reference evidence="4 5" key="1">
    <citation type="submission" date="2018-06" db="EMBL/GenBank/DDBJ databases">
        <title>The Genome of Cuscuta australis (Dodder) Provides Insight into the Evolution of Plant Parasitism.</title>
        <authorList>
            <person name="Liu H."/>
        </authorList>
    </citation>
    <scope>NUCLEOTIDE SEQUENCE [LARGE SCALE GENOMIC DNA]</scope>
    <source>
        <strain evidence="5">cv. Yunnan</strain>
        <tissue evidence="4">Vines</tissue>
    </source>
</reference>
<evidence type="ECO:0000313" key="5">
    <source>
        <dbReference type="Proteomes" id="UP000249390"/>
    </source>
</evidence>
<comment type="similarity">
    <text evidence="1">Belongs to the TIM50 family.</text>
</comment>
<dbReference type="Pfam" id="PF03031">
    <property type="entry name" value="NIF"/>
    <property type="match status" value="1"/>
</dbReference>
<dbReference type="Gene3D" id="3.40.50.1000">
    <property type="entry name" value="HAD superfamily/HAD-like"/>
    <property type="match status" value="1"/>
</dbReference>
<keyword evidence="1" id="KW-0653">Protein transport</keyword>
<name>A0A328D579_9ASTE</name>
<evidence type="ECO:0000256" key="1">
    <source>
        <dbReference type="RuleBase" id="RU365079"/>
    </source>
</evidence>
<accession>A0A328D579</accession>
<gene>
    <name evidence="4" type="ORF">DM860_008533</name>
</gene>
<organism evidence="4 5">
    <name type="scientific">Cuscuta australis</name>
    <dbReference type="NCBI Taxonomy" id="267555"/>
    <lineage>
        <taxon>Eukaryota</taxon>
        <taxon>Viridiplantae</taxon>
        <taxon>Streptophyta</taxon>
        <taxon>Embryophyta</taxon>
        <taxon>Tracheophyta</taxon>
        <taxon>Spermatophyta</taxon>
        <taxon>Magnoliopsida</taxon>
        <taxon>eudicotyledons</taxon>
        <taxon>Gunneridae</taxon>
        <taxon>Pentapetalae</taxon>
        <taxon>asterids</taxon>
        <taxon>lamiids</taxon>
        <taxon>Solanales</taxon>
        <taxon>Convolvulaceae</taxon>
        <taxon>Cuscuteae</taxon>
        <taxon>Cuscuta</taxon>
        <taxon>Cuscuta subgen. Grammica</taxon>
        <taxon>Cuscuta sect. Cleistogrammica</taxon>
    </lineage>
</organism>
<feature type="domain" description="FCP1 homology" evidence="3">
    <location>
        <begin position="40"/>
        <end position="216"/>
    </location>
</feature>
<keyword evidence="1" id="KW-0809">Transit peptide</keyword>
<evidence type="ECO:0000313" key="4">
    <source>
        <dbReference type="EMBL" id="RAL40835.1"/>
    </source>
</evidence>
<dbReference type="Proteomes" id="UP000249390">
    <property type="component" value="Unassembled WGS sequence"/>
</dbReference>
<proteinExistence type="inferred from homology"/>
<dbReference type="InterPro" id="IPR036412">
    <property type="entry name" value="HAD-like_sf"/>
</dbReference>
<keyword evidence="5" id="KW-1185">Reference proteome</keyword>
<comment type="function">
    <text evidence="1">Essential component of the TIM23 complex, a complex that mediates the translocation of transit peptide-containing proteins across the mitochondrial inner membrane.</text>
</comment>
<sequence length="260" mass="29494">MSVRREDGEDSQTRNNEGRGCGVDRVGAGVAAVTVDGSKKRNNNKLLILDVNGVLIDIVRTVSGRRYETKKRPFCEDFLQFCLENFDVGIWSSAPKKYLDNTVDDLLGDEKKKLIFCWDKSYCTKTGFMTPENKCKQLVCKELKKVWRNEFIINGEPWLLNGYYNESNTLLVDDSPYKSLLNHAHSAIFPHSYDSTIMNDNSLGPGGDLRVYLEGLAAVDEDEDVRKYVEDHPFGQRAIDETCPNWEIYLQIIASLTTSS</sequence>
<dbReference type="PANTHER" id="PTHR12210">
    <property type="entry name" value="DULLARD PROTEIN PHOSPHATASE"/>
    <property type="match status" value="1"/>
</dbReference>
<dbReference type="SMART" id="SM00577">
    <property type="entry name" value="CPDc"/>
    <property type="match status" value="1"/>
</dbReference>
<keyword evidence="1" id="KW-0496">Mitochondrion</keyword>
<dbReference type="PROSITE" id="PS50969">
    <property type="entry name" value="FCP1"/>
    <property type="match status" value="1"/>
</dbReference>
<keyword evidence="1" id="KW-0811">Translocation</keyword>
<comment type="subunit">
    <text evidence="1">Component of the TIM23 complex.</text>
</comment>
<feature type="region of interest" description="Disordered" evidence="2">
    <location>
        <begin position="1"/>
        <end position="21"/>
    </location>
</feature>
<dbReference type="InterPro" id="IPR023214">
    <property type="entry name" value="HAD_sf"/>
</dbReference>
<comment type="subcellular location">
    <subcellularLocation>
        <location evidence="1">Mitochondrion inner membrane</location>
        <topology evidence="1">Single-pass membrane protein</topology>
    </subcellularLocation>
</comment>
<dbReference type="EMBL" id="NQVE01000192">
    <property type="protein sequence ID" value="RAL40835.1"/>
    <property type="molecule type" value="Genomic_DNA"/>
</dbReference>
<dbReference type="InterPro" id="IPR050365">
    <property type="entry name" value="TIM50"/>
</dbReference>
<dbReference type="GO" id="GO:0015031">
    <property type="term" value="P:protein transport"/>
    <property type="evidence" value="ECO:0007669"/>
    <property type="project" value="UniProtKB-KW"/>
</dbReference>
<evidence type="ECO:0000256" key="2">
    <source>
        <dbReference type="SAM" id="MobiDB-lite"/>
    </source>
</evidence>
<protein>
    <recommendedName>
        <fullName evidence="1">Mitochondrial import inner membrane translocase subunit TIM50</fullName>
    </recommendedName>
</protein>
<dbReference type="AlphaFoldDB" id="A0A328D579"/>
<evidence type="ECO:0000259" key="3">
    <source>
        <dbReference type="PROSITE" id="PS50969"/>
    </source>
</evidence>
<comment type="caution">
    <text evidence="4">The sequence shown here is derived from an EMBL/GenBank/DDBJ whole genome shotgun (WGS) entry which is preliminary data.</text>
</comment>
<dbReference type="InterPro" id="IPR004274">
    <property type="entry name" value="FCP1_dom"/>
</dbReference>
<dbReference type="SUPFAM" id="SSF56784">
    <property type="entry name" value="HAD-like"/>
    <property type="match status" value="1"/>
</dbReference>